<accession>A0A2M7W124</accession>
<sequence>MSNRIANRGNANPSTYLNAPLQAEICKVVKEAGIERRFGIMKGIPLITRTLAGLELKDTSPWQWGMPPINTAKPWLWTEQRTAQGRFLLAFQSPYVSSPNVLLRFIPKQDLQPQSVTLIGSCARKNPRLDAIWLDLMYKTKLTQVTLLTFPHRRSYVVPTIHNDVRLGHLMAQWIIKPSDEIVYKFLHKVRNGEPRNNNDI</sequence>
<evidence type="ECO:0000313" key="2">
    <source>
        <dbReference type="Proteomes" id="UP000228952"/>
    </source>
</evidence>
<gene>
    <name evidence="1" type="ORF">COX64_04175</name>
</gene>
<organism evidence="1 2">
    <name type="scientific">Candidatus Dojkabacteria bacterium CG_4_10_14_0_2_um_filter_Dojkabacteria_WS6_41_15</name>
    <dbReference type="NCBI Taxonomy" id="2014249"/>
    <lineage>
        <taxon>Bacteria</taxon>
        <taxon>Candidatus Dojkabacteria</taxon>
    </lineage>
</organism>
<dbReference type="AlphaFoldDB" id="A0A2M7W124"/>
<reference evidence="2" key="1">
    <citation type="submission" date="2017-09" db="EMBL/GenBank/DDBJ databases">
        <title>Depth-based differentiation of microbial function through sediment-hosted aquifers and enrichment of novel symbionts in the deep terrestrial subsurface.</title>
        <authorList>
            <person name="Probst A.J."/>
            <person name="Ladd B."/>
            <person name="Jarett J.K."/>
            <person name="Geller-Mcgrath D.E."/>
            <person name="Sieber C.M.K."/>
            <person name="Emerson J.B."/>
            <person name="Anantharaman K."/>
            <person name="Thomas B.C."/>
            <person name="Malmstrom R."/>
            <person name="Stieglmeier M."/>
            <person name="Klingl A."/>
            <person name="Woyke T."/>
            <person name="Ryan C.M."/>
            <person name="Banfield J.F."/>
        </authorList>
    </citation>
    <scope>NUCLEOTIDE SEQUENCE [LARGE SCALE GENOMIC DNA]</scope>
</reference>
<name>A0A2M7W124_9BACT</name>
<dbReference type="Proteomes" id="UP000228952">
    <property type="component" value="Unassembled WGS sequence"/>
</dbReference>
<comment type="caution">
    <text evidence="1">The sequence shown here is derived from an EMBL/GenBank/DDBJ whole genome shotgun (WGS) entry which is preliminary data.</text>
</comment>
<proteinExistence type="predicted"/>
<protein>
    <submittedName>
        <fullName evidence="1">Uncharacterized protein</fullName>
    </submittedName>
</protein>
<dbReference type="EMBL" id="PFQB01000104">
    <property type="protein sequence ID" value="PJA12746.1"/>
    <property type="molecule type" value="Genomic_DNA"/>
</dbReference>
<evidence type="ECO:0000313" key="1">
    <source>
        <dbReference type="EMBL" id="PJA12746.1"/>
    </source>
</evidence>